<dbReference type="InterPro" id="IPR003323">
    <property type="entry name" value="OTU_dom"/>
</dbReference>
<dbReference type="SUPFAM" id="SSF54001">
    <property type="entry name" value="Cysteine proteinases"/>
    <property type="match status" value="1"/>
</dbReference>
<dbReference type="PaxDb" id="65489-OBART09G14630.1"/>
<dbReference type="Pfam" id="PF02338">
    <property type="entry name" value="OTU"/>
    <property type="match status" value="1"/>
</dbReference>
<keyword evidence="3" id="KW-0833">Ubl conjugation pathway</keyword>
<comment type="subcellular location">
    <subcellularLocation>
        <location evidence="3">Cytoplasm</location>
    </subcellularLocation>
</comment>
<feature type="domain" description="OTU" evidence="4">
    <location>
        <begin position="366"/>
        <end position="453"/>
    </location>
</feature>
<comment type="function">
    <text evidence="3">Hydrolase that can remove conjugated ubiquitin from proteins and may therefore play an important regulatory role at the level of protein turnover by preventing degradation.</text>
</comment>
<dbReference type="Gramene" id="OBART09G14630.1">
    <property type="protein sequence ID" value="OBART09G14630.1"/>
    <property type="gene ID" value="OBART09G14630"/>
</dbReference>
<dbReference type="InterPro" id="IPR047947">
    <property type="entry name" value="OTU4_OTU"/>
</dbReference>
<dbReference type="GO" id="GO:0004843">
    <property type="term" value="F:cysteine-type deubiquitinase activity"/>
    <property type="evidence" value="ECO:0007669"/>
    <property type="project" value="UniProtKB-UniRule"/>
</dbReference>
<dbReference type="Gene3D" id="3.90.70.80">
    <property type="match status" value="1"/>
</dbReference>
<comment type="catalytic activity">
    <reaction evidence="1 3">
        <text>Thiol-dependent hydrolysis of ester, thioester, amide, peptide and isopeptide bonds formed by the C-terminal Gly of ubiquitin (a 76-residue protein attached to proteins as an intracellular targeting signal).</text>
        <dbReference type="EC" id="3.4.19.12"/>
    </reaction>
</comment>
<keyword evidence="3" id="KW-0963">Cytoplasm</keyword>
<dbReference type="GO" id="GO:0030968">
    <property type="term" value="P:endoplasmic reticulum unfolded protein response"/>
    <property type="evidence" value="ECO:0007669"/>
    <property type="project" value="TreeGrafter"/>
</dbReference>
<evidence type="ECO:0000256" key="1">
    <source>
        <dbReference type="ARBA" id="ARBA00000707"/>
    </source>
</evidence>
<dbReference type="eggNOG" id="KOG2606">
    <property type="taxonomic scope" value="Eukaryota"/>
</dbReference>
<protein>
    <recommendedName>
        <fullName evidence="3">Ubiquitin thioesterase OTU</fullName>
        <ecNumber evidence="3">3.4.19.12</ecNumber>
    </recommendedName>
</protein>
<dbReference type="PANTHER" id="PTHR13312">
    <property type="entry name" value="HIV-INDUCED PROTEIN-7-LIKE PROTEASE"/>
    <property type="match status" value="1"/>
</dbReference>
<keyword evidence="6" id="KW-1185">Reference proteome</keyword>
<evidence type="ECO:0000313" key="5">
    <source>
        <dbReference type="EnsemblPlants" id="OBART09G14630.1"/>
    </source>
</evidence>
<dbReference type="GO" id="GO:0016579">
    <property type="term" value="P:protein deubiquitination"/>
    <property type="evidence" value="ECO:0007669"/>
    <property type="project" value="TreeGrafter"/>
</dbReference>
<reference evidence="5" key="1">
    <citation type="journal article" date="2009" name="Rice">
        <title>De Novo Next Generation Sequencing of Plant Genomes.</title>
        <authorList>
            <person name="Rounsley S."/>
            <person name="Marri P.R."/>
            <person name="Yu Y."/>
            <person name="He R."/>
            <person name="Sisneros N."/>
            <person name="Goicoechea J.L."/>
            <person name="Lee S.J."/>
            <person name="Angelova A."/>
            <person name="Kudrna D."/>
            <person name="Luo M."/>
            <person name="Affourtit J."/>
            <person name="Desany B."/>
            <person name="Knight J."/>
            <person name="Niazi F."/>
            <person name="Egholm M."/>
            <person name="Wing R.A."/>
        </authorList>
    </citation>
    <scope>NUCLEOTIDE SEQUENCE [LARGE SCALE GENOMIC DNA]</scope>
    <source>
        <strain evidence="5">cv. IRGC 105608</strain>
    </source>
</reference>
<dbReference type="EC" id="3.4.19.12" evidence="3"/>
<evidence type="ECO:0000259" key="4">
    <source>
        <dbReference type="Pfam" id="PF02338"/>
    </source>
</evidence>
<evidence type="ECO:0000256" key="2">
    <source>
        <dbReference type="ARBA" id="ARBA00022801"/>
    </source>
</evidence>
<evidence type="ECO:0000256" key="3">
    <source>
        <dbReference type="RuleBase" id="RU367104"/>
    </source>
</evidence>
<dbReference type="CDD" id="cd22760">
    <property type="entry name" value="OTU_plant_OTU4-like"/>
    <property type="match status" value="1"/>
</dbReference>
<organism evidence="5">
    <name type="scientific">Oryza barthii</name>
    <dbReference type="NCBI Taxonomy" id="65489"/>
    <lineage>
        <taxon>Eukaryota</taxon>
        <taxon>Viridiplantae</taxon>
        <taxon>Streptophyta</taxon>
        <taxon>Embryophyta</taxon>
        <taxon>Tracheophyta</taxon>
        <taxon>Spermatophyta</taxon>
        <taxon>Magnoliopsida</taxon>
        <taxon>Liliopsida</taxon>
        <taxon>Poales</taxon>
        <taxon>Poaceae</taxon>
        <taxon>BOP clade</taxon>
        <taxon>Oryzoideae</taxon>
        <taxon>Oryzeae</taxon>
        <taxon>Oryzinae</taxon>
        <taxon>Oryza</taxon>
    </lineage>
</organism>
<dbReference type="InterPro" id="IPR038765">
    <property type="entry name" value="Papain-like_cys_pep_sf"/>
</dbReference>
<dbReference type="PANTHER" id="PTHR13312:SF5">
    <property type="entry name" value="UBIQUITIN THIOESTERASE OTU"/>
    <property type="match status" value="1"/>
</dbReference>
<reference evidence="5" key="2">
    <citation type="submission" date="2015-03" db="UniProtKB">
        <authorList>
            <consortium name="EnsemblPlants"/>
        </authorList>
    </citation>
    <scope>IDENTIFICATION</scope>
</reference>
<dbReference type="EnsemblPlants" id="OBART09G14630.1">
    <property type="protein sequence ID" value="OBART09G14630.1"/>
    <property type="gene ID" value="OBART09G14630"/>
</dbReference>
<keyword evidence="2 3" id="KW-0378">Hydrolase</keyword>
<dbReference type="STRING" id="65489.A0A0D3H8A6"/>
<sequence length="468" mass="51068">MGCGALGGQQAVAGEAKTARVTELWGSYIDSDFPPCRPATADRYHIRRVHLNRPIYHARWISIRRRLIVFLLACGGGGGGAPVAVTDSAPAAAAAACTGESPRGNGGLKPLPPPLSLPLRLTLPSPITSAFVSSILAGVSPRLRSLRTVRRLSLYLVAWCCLKQMSIYTPTLQGGLTQGMALWKYSRSQAVGYHVKTRLVGLPPKMNIKSPRTCFASSGKQLCGRRPARDNILKLKLDEPSRQKLYSILWDSRSIGHKVGATGTGLFLSFAVPAKANAEGPVDNNTDSPQTTESSTSYAHGKKVCTDYSVTGETAFLEMEGACSDLWLMVHVLGQRPDDDLQRKMADDLRAMILNVALEATQPFLVADEFIKRRAETEWFVEGDFDAYVSRIRKPHVWGGEPELLMASHVLRMPITVYMHDKEAGGLIAIAEYGQEYGKEDPIQVLFHGFGHYDALQIPGKGGPRSRL</sequence>
<keyword evidence="3" id="KW-0645">Protease</keyword>
<dbReference type="AlphaFoldDB" id="A0A0D3H8A6"/>
<accession>A0A0D3H8A6</accession>
<proteinExistence type="predicted"/>
<dbReference type="GO" id="GO:0036503">
    <property type="term" value="P:ERAD pathway"/>
    <property type="evidence" value="ECO:0007669"/>
    <property type="project" value="TreeGrafter"/>
</dbReference>
<dbReference type="GO" id="GO:0005829">
    <property type="term" value="C:cytosol"/>
    <property type="evidence" value="ECO:0007669"/>
    <property type="project" value="TreeGrafter"/>
</dbReference>
<evidence type="ECO:0000313" key="6">
    <source>
        <dbReference type="Proteomes" id="UP000026960"/>
    </source>
</evidence>
<dbReference type="GO" id="GO:0005634">
    <property type="term" value="C:nucleus"/>
    <property type="evidence" value="ECO:0007669"/>
    <property type="project" value="TreeGrafter"/>
</dbReference>
<keyword evidence="3" id="KW-0788">Thiol protease</keyword>
<dbReference type="Proteomes" id="UP000026960">
    <property type="component" value="Chromosome 9"/>
</dbReference>
<name>A0A0D3H8A6_9ORYZ</name>